<protein>
    <submittedName>
        <fullName evidence="2">Transcriptional regulator</fullName>
    </submittedName>
</protein>
<sequence>MRCKLRSILDENGIKYSFFAEKVNIQRSTMSLILNEKSIPTLPVAIRIAKTLNMHVEDIWVEEDKK</sequence>
<evidence type="ECO:0000313" key="2">
    <source>
        <dbReference type="EMBL" id="PIE91914.1"/>
    </source>
</evidence>
<evidence type="ECO:0000259" key="1">
    <source>
        <dbReference type="PROSITE" id="PS50943"/>
    </source>
</evidence>
<dbReference type="Pfam" id="PF13443">
    <property type="entry name" value="HTH_26"/>
    <property type="match status" value="1"/>
</dbReference>
<dbReference type="EMBL" id="NWUW01000058">
    <property type="protein sequence ID" value="PIE91914.1"/>
    <property type="molecule type" value="Genomic_DNA"/>
</dbReference>
<dbReference type="Proteomes" id="UP000228484">
    <property type="component" value="Unassembled WGS sequence"/>
</dbReference>
<organism evidence="2 3">
    <name type="scientific">Bacillus fungorum</name>
    <dbReference type="NCBI Taxonomy" id="2039284"/>
    <lineage>
        <taxon>Bacteria</taxon>
        <taxon>Bacillati</taxon>
        <taxon>Bacillota</taxon>
        <taxon>Bacilli</taxon>
        <taxon>Bacillales</taxon>
        <taxon>Bacillaceae</taxon>
        <taxon>Bacillus</taxon>
    </lineage>
</organism>
<dbReference type="InterPro" id="IPR010982">
    <property type="entry name" value="Lambda_DNA-bd_dom_sf"/>
</dbReference>
<accession>A0A2G6Q511</accession>
<name>A0A2G6Q511_9BACI</name>
<dbReference type="SMART" id="SM00530">
    <property type="entry name" value="HTH_XRE"/>
    <property type="match status" value="1"/>
</dbReference>
<proteinExistence type="predicted"/>
<dbReference type="Gene3D" id="1.10.260.40">
    <property type="entry name" value="lambda repressor-like DNA-binding domains"/>
    <property type="match status" value="1"/>
</dbReference>
<dbReference type="GO" id="GO:0003677">
    <property type="term" value="F:DNA binding"/>
    <property type="evidence" value="ECO:0007669"/>
    <property type="project" value="InterPro"/>
</dbReference>
<dbReference type="InterPro" id="IPR001387">
    <property type="entry name" value="Cro/C1-type_HTH"/>
</dbReference>
<gene>
    <name evidence="2" type="ORF">CO726_29475</name>
</gene>
<keyword evidence="3" id="KW-1185">Reference proteome</keyword>
<feature type="domain" description="HTH cro/C1-type" evidence="1">
    <location>
        <begin position="19"/>
        <end position="59"/>
    </location>
</feature>
<dbReference type="CDD" id="cd00093">
    <property type="entry name" value="HTH_XRE"/>
    <property type="match status" value="1"/>
</dbReference>
<evidence type="ECO:0000313" key="3">
    <source>
        <dbReference type="Proteomes" id="UP000228484"/>
    </source>
</evidence>
<reference evidence="2 3" key="1">
    <citation type="submission" date="2017-09" db="EMBL/GenBank/DDBJ databases">
        <title>Biocontrol bacteria screening and application from spent mushroom substrate.</title>
        <authorList>
            <person name="Sun X."/>
        </authorList>
    </citation>
    <scope>NUCLEOTIDE SEQUENCE [LARGE SCALE GENOMIC DNA]</scope>
    <source>
        <strain evidence="2 3">100374</strain>
    </source>
</reference>
<dbReference type="AlphaFoldDB" id="A0A2G6Q511"/>
<dbReference type="PROSITE" id="PS50943">
    <property type="entry name" value="HTH_CROC1"/>
    <property type="match status" value="1"/>
</dbReference>
<comment type="caution">
    <text evidence="2">The sequence shown here is derived from an EMBL/GenBank/DDBJ whole genome shotgun (WGS) entry which is preliminary data.</text>
</comment>
<dbReference type="SUPFAM" id="SSF47413">
    <property type="entry name" value="lambda repressor-like DNA-binding domains"/>
    <property type="match status" value="1"/>
</dbReference>